<evidence type="ECO:0000256" key="3">
    <source>
        <dbReference type="ARBA" id="ARBA00023014"/>
    </source>
</evidence>
<sequence>MNDEALRPAGSRPLATTPGIRFTLTAPWGPGRGPHPGAYPVVRKGDRVAAGQVLLEPDAPDDGPTAPEEGAQAARAGVPVHSPVSGKVVDVGPLCTPAGVLHAVTVESDGLDEWAAPLERPWDCAHPESWPRQELARYLLQAGLTGRLTAAHPGDGSLQLAASLPALLRRGAGGATLVINAVGPEPAIPSEALEAAAEPDALVLGTRALVRALGAAGAVVAVLSSSPARPAVEEALRRQASARGAGDTSRPAAIRLVTLRELDWREVPVLLAARAMRLSGLGAAPFVVESAGTAVAAGHALQDGFPVTHRLLAVATGPRGPVRAFYVPIGLALEVVAAWAMAPKPDTRTPAAPGADGQVPPAPAVAMALAGGPLRGEAIPDLSLPVTASLPALALLQERHLERLHPEAACIRCGRCVEVCPVGLLPLYIARAAGAGQMAEARDLGARACVECAACAAVCPARRPLLQWITLAKGRPSAPRRRPAERAAEKVATRS</sequence>
<protein>
    <submittedName>
        <fullName evidence="6">4Fe-4S dicluster domain-containing protein</fullName>
    </submittedName>
</protein>
<dbReference type="InterPro" id="IPR037225">
    <property type="entry name" value="Nuo51_FMN-bd_sf"/>
</dbReference>
<keyword evidence="7" id="KW-1185">Reference proteome</keyword>
<dbReference type="Gene3D" id="3.30.70.20">
    <property type="match status" value="1"/>
</dbReference>
<dbReference type="Pfam" id="PF12838">
    <property type="entry name" value="Fer4_7"/>
    <property type="match status" value="1"/>
</dbReference>
<dbReference type="PANTHER" id="PTHR43034:SF2">
    <property type="entry name" value="ION-TRANSLOCATING OXIDOREDUCTASE COMPLEX SUBUNIT C"/>
    <property type="match status" value="1"/>
</dbReference>
<evidence type="ECO:0000256" key="1">
    <source>
        <dbReference type="ARBA" id="ARBA00022723"/>
    </source>
</evidence>
<evidence type="ECO:0000313" key="7">
    <source>
        <dbReference type="Proteomes" id="UP001332192"/>
    </source>
</evidence>
<feature type="domain" description="4Fe-4S ferredoxin-type" evidence="5">
    <location>
        <begin position="400"/>
        <end position="430"/>
    </location>
</feature>
<feature type="domain" description="4Fe-4S ferredoxin-type" evidence="5">
    <location>
        <begin position="438"/>
        <end position="469"/>
    </location>
</feature>
<dbReference type="SUPFAM" id="SSF46548">
    <property type="entry name" value="alpha-helical ferredoxin"/>
    <property type="match status" value="1"/>
</dbReference>
<name>A0ABZ1BZ79_9FIRM</name>
<feature type="region of interest" description="Disordered" evidence="4">
    <location>
        <begin position="1"/>
        <end position="37"/>
    </location>
</feature>
<organism evidence="6 7">
    <name type="scientific">Carboxydichorda subterranea</name>
    <dbReference type="NCBI Taxonomy" id="3109565"/>
    <lineage>
        <taxon>Bacteria</taxon>
        <taxon>Bacillati</taxon>
        <taxon>Bacillota</taxon>
        <taxon>Limnochordia</taxon>
        <taxon>Limnochordales</taxon>
        <taxon>Geochordaceae</taxon>
        <taxon>Carboxydichorda</taxon>
    </lineage>
</organism>
<keyword evidence="1" id="KW-0479">Metal-binding</keyword>
<gene>
    <name evidence="6" type="ORF">U7230_03745</name>
</gene>
<feature type="region of interest" description="Disordered" evidence="4">
    <location>
        <begin position="55"/>
        <end position="79"/>
    </location>
</feature>
<dbReference type="EMBL" id="CP141615">
    <property type="protein sequence ID" value="WRP18129.1"/>
    <property type="molecule type" value="Genomic_DNA"/>
</dbReference>
<dbReference type="PROSITE" id="PS51379">
    <property type="entry name" value="4FE4S_FER_2"/>
    <property type="match status" value="2"/>
</dbReference>
<dbReference type="PROSITE" id="PS00198">
    <property type="entry name" value="4FE4S_FER_1"/>
    <property type="match status" value="2"/>
</dbReference>
<dbReference type="InterPro" id="IPR010208">
    <property type="entry name" value="Ion_transpt_RnfC/RsxC"/>
</dbReference>
<accession>A0ABZ1BZ79</accession>
<dbReference type="PANTHER" id="PTHR43034">
    <property type="entry name" value="ION-TRANSLOCATING OXIDOREDUCTASE COMPLEX SUBUNIT C"/>
    <property type="match status" value="1"/>
</dbReference>
<evidence type="ECO:0000259" key="5">
    <source>
        <dbReference type="PROSITE" id="PS51379"/>
    </source>
</evidence>
<evidence type="ECO:0000256" key="4">
    <source>
        <dbReference type="SAM" id="MobiDB-lite"/>
    </source>
</evidence>
<feature type="compositionally biased region" description="Basic and acidic residues" evidence="4">
    <location>
        <begin position="482"/>
        <end position="495"/>
    </location>
</feature>
<dbReference type="InterPro" id="IPR017900">
    <property type="entry name" value="4Fe4S_Fe_S_CS"/>
</dbReference>
<proteinExistence type="predicted"/>
<evidence type="ECO:0000256" key="2">
    <source>
        <dbReference type="ARBA" id="ARBA00023004"/>
    </source>
</evidence>
<dbReference type="Proteomes" id="UP001332192">
    <property type="component" value="Chromosome"/>
</dbReference>
<keyword evidence="3" id="KW-0411">Iron-sulfur</keyword>
<dbReference type="RefSeq" id="WP_324717400.1">
    <property type="nucleotide sequence ID" value="NZ_CP141615.1"/>
</dbReference>
<dbReference type="InterPro" id="IPR017896">
    <property type="entry name" value="4Fe4S_Fe-S-bd"/>
</dbReference>
<reference evidence="6 7" key="1">
    <citation type="journal article" date="2024" name="Front. Microbiol.">
        <title>Novel thermophilic genera Geochorda gen. nov. and Carboxydochorda gen. nov. from the deep terrestrial subsurface reveal the ecophysiological diversity in the class Limnochordia.</title>
        <authorList>
            <person name="Karnachuk O.V."/>
            <person name="Lukina A.P."/>
            <person name="Avakyan M.R."/>
            <person name="Kadnikov V.V."/>
            <person name="Begmatov S."/>
            <person name="Beletsky A.V."/>
            <person name="Vlasova K.G."/>
            <person name="Novikov A.A."/>
            <person name="Shcherbakova V.A."/>
            <person name="Mardanov A.V."/>
            <person name="Ravin N.V."/>
        </authorList>
    </citation>
    <scope>NUCLEOTIDE SEQUENCE [LARGE SCALE GENOMIC DNA]</scope>
    <source>
        <strain evidence="6 7">L945</strain>
    </source>
</reference>
<dbReference type="SUPFAM" id="SSF142019">
    <property type="entry name" value="Nqo1 FMN-binding domain-like"/>
    <property type="match status" value="1"/>
</dbReference>
<evidence type="ECO:0000313" key="6">
    <source>
        <dbReference type="EMBL" id="WRP18129.1"/>
    </source>
</evidence>
<feature type="region of interest" description="Disordered" evidence="4">
    <location>
        <begin position="476"/>
        <end position="495"/>
    </location>
</feature>
<keyword evidence="2" id="KW-0408">Iron</keyword>